<dbReference type="Pfam" id="PF07690">
    <property type="entry name" value="MFS_1"/>
    <property type="match status" value="1"/>
</dbReference>
<feature type="transmembrane region" description="Helical" evidence="5">
    <location>
        <begin position="282"/>
        <end position="299"/>
    </location>
</feature>
<dbReference type="PANTHER" id="PTHR23542:SF1">
    <property type="entry name" value="MAJOR FACILITATOR SUPERFAMILY (MFS) PROFILE DOMAIN-CONTAINING PROTEIN"/>
    <property type="match status" value="1"/>
</dbReference>
<dbReference type="PANTHER" id="PTHR23542">
    <property type="match status" value="1"/>
</dbReference>
<evidence type="ECO:0000313" key="8">
    <source>
        <dbReference type="Proteomes" id="UP001321453"/>
    </source>
</evidence>
<dbReference type="PROSITE" id="PS50850">
    <property type="entry name" value="MFS"/>
    <property type="match status" value="1"/>
</dbReference>
<feature type="transmembrane region" description="Helical" evidence="5">
    <location>
        <begin position="21"/>
        <end position="39"/>
    </location>
</feature>
<dbReference type="SUPFAM" id="SSF103473">
    <property type="entry name" value="MFS general substrate transporter"/>
    <property type="match status" value="1"/>
</dbReference>
<feature type="transmembrane region" description="Helical" evidence="5">
    <location>
        <begin position="170"/>
        <end position="188"/>
    </location>
</feature>
<protein>
    <submittedName>
        <fullName evidence="7">MFS transporter</fullName>
    </submittedName>
</protein>
<evidence type="ECO:0000256" key="2">
    <source>
        <dbReference type="ARBA" id="ARBA00022692"/>
    </source>
</evidence>
<keyword evidence="3 5" id="KW-1133">Transmembrane helix</keyword>
<dbReference type="EMBL" id="JAUCGR010000001">
    <property type="protein sequence ID" value="MDM7830714.1"/>
    <property type="molecule type" value="Genomic_DNA"/>
</dbReference>
<feature type="domain" description="Major facilitator superfamily (MFS) profile" evidence="6">
    <location>
        <begin position="214"/>
        <end position="400"/>
    </location>
</feature>
<sequence length="400" mass="40003">MTSYRAILTTPGAMRVFVPSALGRTSLAMVTLSSVVLVADATGSYAVAGLASGALGMANVVAAPFRARYVDRVGQRTGLRLLSLGYAVGVAALVASTAWGAPDVLLVVLAALTGLSAPPVGAAMRMRWRLLVADPAQIQRAYSLDAVSEEIVFTLGPVVAGLVMAATVPAAGLVASAVLALVGCFLMTSRSTAPPGARTRRPAPVRAARRPQVLRVRGFVPVLVVTAATGVVVGSVSVVVPAQVAPDTTLAGILLAALALGSGIGGLTYGARDWRLPAPARLVGLAVAMAVACALLAVLPPVVLLALGLVLAGLALAPAMVSGYLVADVLTDEDVRMEAHTWVSTAVNAGEAVAFVVMGVVLDAATPAWAYGAGAALAAALVVLGAPAALRSSPAAPVSH</sequence>
<feature type="transmembrane region" description="Helical" evidence="5">
    <location>
        <begin position="339"/>
        <end position="362"/>
    </location>
</feature>
<dbReference type="InterPro" id="IPR011701">
    <property type="entry name" value="MFS"/>
</dbReference>
<keyword evidence="8" id="KW-1185">Reference proteome</keyword>
<evidence type="ECO:0000313" key="7">
    <source>
        <dbReference type="EMBL" id="MDM7830714.1"/>
    </source>
</evidence>
<feature type="transmembrane region" description="Helical" evidence="5">
    <location>
        <begin position="250"/>
        <end position="270"/>
    </location>
</feature>
<evidence type="ECO:0000256" key="4">
    <source>
        <dbReference type="ARBA" id="ARBA00023136"/>
    </source>
</evidence>
<dbReference type="InterPro" id="IPR020846">
    <property type="entry name" value="MFS_dom"/>
</dbReference>
<evidence type="ECO:0000256" key="1">
    <source>
        <dbReference type="ARBA" id="ARBA00004651"/>
    </source>
</evidence>
<evidence type="ECO:0000256" key="3">
    <source>
        <dbReference type="ARBA" id="ARBA00022989"/>
    </source>
</evidence>
<organism evidence="7 8">
    <name type="scientific">Cellulomonas edaphi</name>
    <dbReference type="NCBI Taxonomy" id="3053468"/>
    <lineage>
        <taxon>Bacteria</taxon>
        <taxon>Bacillati</taxon>
        <taxon>Actinomycetota</taxon>
        <taxon>Actinomycetes</taxon>
        <taxon>Micrococcales</taxon>
        <taxon>Cellulomonadaceae</taxon>
        <taxon>Cellulomonas</taxon>
    </lineage>
</organism>
<keyword evidence="2 5" id="KW-0812">Transmembrane</keyword>
<feature type="transmembrane region" description="Helical" evidence="5">
    <location>
        <begin position="368"/>
        <end position="390"/>
    </location>
</feature>
<comment type="caution">
    <text evidence="7">The sequence shown here is derived from an EMBL/GenBank/DDBJ whole genome shotgun (WGS) entry which is preliminary data.</text>
</comment>
<feature type="transmembrane region" description="Helical" evidence="5">
    <location>
        <begin position="45"/>
        <end position="65"/>
    </location>
</feature>
<comment type="subcellular location">
    <subcellularLocation>
        <location evidence="1">Cell membrane</location>
        <topology evidence="1">Multi-pass membrane protein</topology>
    </subcellularLocation>
</comment>
<evidence type="ECO:0000259" key="6">
    <source>
        <dbReference type="PROSITE" id="PS50850"/>
    </source>
</evidence>
<name>A0ABT7S515_9CELL</name>
<feature type="transmembrane region" description="Helical" evidence="5">
    <location>
        <begin position="77"/>
        <end position="98"/>
    </location>
</feature>
<accession>A0ABT7S515</accession>
<dbReference type="RefSeq" id="WP_289445874.1">
    <property type="nucleotide sequence ID" value="NZ_JAUCGR010000001.1"/>
</dbReference>
<keyword evidence="4 5" id="KW-0472">Membrane</keyword>
<reference evidence="7 8" key="1">
    <citation type="submission" date="2023-06" db="EMBL/GenBank/DDBJ databases">
        <title>Cellulomonas sp. MW9 Whole genome sequence.</title>
        <authorList>
            <person name="Park S."/>
        </authorList>
    </citation>
    <scope>NUCLEOTIDE SEQUENCE [LARGE SCALE GENOMIC DNA]</scope>
    <source>
        <strain evidence="7 8">MW9</strain>
    </source>
</reference>
<evidence type="ECO:0000256" key="5">
    <source>
        <dbReference type="SAM" id="Phobius"/>
    </source>
</evidence>
<dbReference type="Proteomes" id="UP001321453">
    <property type="component" value="Unassembled WGS sequence"/>
</dbReference>
<proteinExistence type="predicted"/>
<gene>
    <name evidence="7" type="ORF">QRT05_05175</name>
</gene>
<dbReference type="Gene3D" id="1.20.1250.20">
    <property type="entry name" value="MFS general substrate transporter like domains"/>
    <property type="match status" value="1"/>
</dbReference>
<feature type="transmembrane region" description="Helical" evidence="5">
    <location>
        <begin position="305"/>
        <end position="327"/>
    </location>
</feature>
<feature type="transmembrane region" description="Helical" evidence="5">
    <location>
        <begin position="219"/>
        <end position="244"/>
    </location>
</feature>
<dbReference type="InterPro" id="IPR036259">
    <property type="entry name" value="MFS_trans_sf"/>
</dbReference>